<organism evidence="2 3">
    <name type="scientific">Oryza meyeriana var. granulata</name>
    <dbReference type="NCBI Taxonomy" id="110450"/>
    <lineage>
        <taxon>Eukaryota</taxon>
        <taxon>Viridiplantae</taxon>
        <taxon>Streptophyta</taxon>
        <taxon>Embryophyta</taxon>
        <taxon>Tracheophyta</taxon>
        <taxon>Spermatophyta</taxon>
        <taxon>Magnoliopsida</taxon>
        <taxon>Liliopsida</taxon>
        <taxon>Poales</taxon>
        <taxon>Poaceae</taxon>
        <taxon>BOP clade</taxon>
        <taxon>Oryzoideae</taxon>
        <taxon>Oryzeae</taxon>
        <taxon>Oryzinae</taxon>
        <taxon>Oryza</taxon>
        <taxon>Oryza meyeriana</taxon>
    </lineage>
</organism>
<evidence type="ECO:0008006" key="4">
    <source>
        <dbReference type="Google" id="ProtNLM"/>
    </source>
</evidence>
<comment type="caution">
    <text evidence="2">The sequence shown here is derived from an EMBL/GenBank/DDBJ whole genome shotgun (WGS) entry which is preliminary data.</text>
</comment>
<feature type="compositionally biased region" description="Polar residues" evidence="1">
    <location>
        <begin position="22"/>
        <end position="49"/>
    </location>
</feature>
<dbReference type="Proteomes" id="UP000479710">
    <property type="component" value="Unassembled WGS sequence"/>
</dbReference>
<keyword evidence="3" id="KW-1185">Reference proteome</keyword>
<accession>A0A6G1DMM8</accession>
<evidence type="ECO:0000313" key="3">
    <source>
        <dbReference type="Proteomes" id="UP000479710"/>
    </source>
</evidence>
<name>A0A6G1DMM8_9ORYZ</name>
<gene>
    <name evidence="2" type="ORF">E2562_022354</name>
</gene>
<dbReference type="SMART" id="SM00614">
    <property type="entry name" value="ZnF_BED"/>
    <property type="match status" value="1"/>
</dbReference>
<evidence type="ECO:0000313" key="2">
    <source>
        <dbReference type="EMBL" id="KAF0913462.1"/>
    </source>
</evidence>
<proteinExistence type="predicted"/>
<protein>
    <recommendedName>
        <fullName evidence="4">BED-type domain-containing protein</fullName>
    </recommendedName>
</protein>
<reference evidence="2 3" key="1">
    <citation type="submission" date="2019-11" db="EMBL/GenBank/DDBJ databases">
        <title>Whole genome sequence of Oryza granulata.</title>
        <authorList>
            <person name="Li W."/>
        </authorList>
    </citation>
    <scope>NUCLEOTIDE SEQUENCE [LARGE SCALE GENOMIC DNA]</scope>
    <source>
        <strain evidence="3">cv. Menghai</strain>
        <tissue evidence="2">Leaf</tissue>
    </source>
</reference>
<dbReference type="EMBL" id="SPHZ02000006">
    <property type="protein sequence ID" value="KAF0913462.1"/>
    <property type="molecule type" value="Genomic_DNA"/>
</dbReference>
<dbReference type="OrthoDB" id="694285at2759"/>
<evidence type="ECO:0000256" key="1">
    <source>
        <dbReference type="SAM" id="MobiDB-lite"/>
    </source>
</evidence>
<sequence>MADEDSCVLIIGDASALLSSSQGHLRSESESVSQSLGNGISGSSATLAQGQVGDANDPVIVADQEQEQQPPTKKQTSDVWQHFTKVIETVQVDGQSYEQVWAKYEFPNCRNKYRAESTKGTTRLWSHLRSAHGVVKGQQQLQVDSKTPPSIVRDLEILDVIREQLINDDMEEVA</sequence>
<dbReference type="AlphaFoldDB" id="A0A6G1DMM8"/>
<feature type="region of interest" description="Disordered" evidence="1">
    <location>
        <begin position="22"/>
        <end position="77"/>
    </location>
</feature>